<dbReference type="AlphaFoldDB" id="A0AAD8Y068"/>
<organism evidence="1 2">
    <name type="scientific">Skeletonema marinoi</name>
    <dbReference type="NCBI Taxonomy" id="267567"/>
    <lineage>
        <taxon>Eukaryota</taxon>
        <taxon>Sar</taxon>
        <taxon>Stramenopiles</taxon>
        <taxon>Ochrophyta</taxon>
        <taxon>Bacillariophyta</taxon>
        <taxon>Coscinodiscophyceae</taxon>
        <taxon>Thalassiosirophycidae</taxon>
        <taxon>Thalassiosirales</taxon>
        <taxon>Skeletonemataceae</taxon>
        <taxon>Skeletonema</taxon>
        <taxon>Skeletonema marinoi-dohrnii complex</taxon>
    </lineage>
</organism>
<name>A0AAD8Y068_9STRA</name>
<evidence type="ECO:0000313" key="1">
    <source>
        <dbReference type="EMBL" id="KAK1737136.1"/>
    </source>
</evidence>
<gene>
    <name evidence="1" type="ORF">QTG54_012003</name>
</gene>
<keyword evidence="2" id="KW-1185">Reference proteome</keyword>
<sequence length="141" mass="15840">MALVLPGDEQLVTPFTFYTMSQCRPCNLDIKGNGSRSNFEHGFPGLECIHCAGPSSRKFFYRSADILAGNYAHIPNHLLSCAAAPASLKTTLTELKQRHQTQKHHLHKGDQKSFFQNIWNRLHQESNEDETMGEVGQVAEI</sequence>
<reference evidence="1" key="1">
    <citation type="submission" date="2023-06" db="EMBL/GenBank/DDBJ databases">
        <title>Survivors Of The Sea: Transcriptome response of Skeletonema marinoi to long-term dormancy.</title>
        <authorList>
            <person name="Pinder M.I.M."/>
            <person name="Kourtchenko O."/>
            <person name="Robertson E.K."/>
            <person name="Larsson T."/>
            <person name="Maumus F."/>
            <person name="Osuna-Cruz C.M."/>
            <person name="Vancaester E."/>
            <person name="Stenow R."/>
            <person name="Vandepoele K."/>
            <person name="Ploug H."/>
            <person name="Bruchert V."/>
            <person name="Godhe A."/>
            <person name="Topel M."/>
        </authorList>
    </citation>
    <scope>NUCLEOTIDE SEQUENCE</scope>
    <source>
        <strain evidence="1">R05AC</strain>
    </source>
</reference>
<protein>
    <submittedName>
        <fullName evidence="1">Uncharacterized protein</fullName>
    </submittedName>
</protein>
<comment type="caution">
    <text evidence="1">The sequence shown here is derived from an EMBL/GenBank/DDBJ whole genome shotgun (WGS) entry which is preliminary data.</text>
</comment>
<dbReference type="Proteomes" id="UP001224775">
    <property type="component" value="Unassembled WGS sequence"/>
</dbReference>
<evidence type="ECO:0000313" key="2">
    <source>
        <dbReference type="Proteomes" id="UP001224775"/>
    </source>
</evidence>
<accession>A0AAD8Y068</accession>
<proteinExistence type="predicted"/>
<dbReference type="EMBL" id="JATAAI010000026">
    <property type="protein sequence ID" value="KAK1737136.1"/>
    <property type="molecule type" value="Genomic_DNA"/>
</dbReference>